<evidence type="ECO:0000256" key="1">
    <source>
        <dbReference type="ARBA" id="ARBA00008307"/>
    </source>
</evidence>
<protein>
    <recommendedName>
        <fullName evidence="2">Mab-21-like HhH/H2TH-like domain-containing protein</fullName>
    </recommendedName>
</protein>
<comment type="similarity">
    <text evidence="1">Belongs to the mab-21 family.</text>
</comment>
<gene>
    <name evidence="3" type="ORF">CGI_10015701</name>
</gene>
<feature type="domain" description="Mab-21-like HhH/H2TH-like" evidence="2">
    <location>
        <begin position="1"/>
        <end position="85"/>
    </location>
</feature>
<dbReference type="InterPro" id="IPR046906">
    <property type="entry name" value="Mab-21_HhH/H2TH-like"/>
</dbReference>
<dbReference type="InParanoid" id="K1RPR4"/>
<dbReference type="Gene3D" id="1.10.1410.40">
    <property type="match status" value="1"/>
</dbReference>
<name>K1RPR4_MAGGI</name>
<dbReference type="Pfam" id="PF20266">
    <property type="entry name" value="Mab-21_C"/>
    <property type="match status" value="1"/>
</dbReference>
<organism evidence="3">
    <name type="scientific">Magallana gigas</name>
    <name type="common">Pacific oyster</name>
    <name type="synonym">Crassostrea gigas</name>
    <dbReference type="NCBI Taxonomy" id="29159"/>
    <lineage>
        <taxon>Eukaryota</taxon>
        <taxon>Metazoa</taxon>
        <taxon>Spiralia</taxon>
        <taxon>Lophotrochozoa</taxon>
        <taxon>Mollusca</taxon>
        <taxon>Bivalvia</taxon>
        <taxon>Autobranchia</taxon>
        <taxon>Pteriomorphia</taxon>
        <taxon>Ostreida</taxon>
        <taxon>Ostreoidea</taxon>
        <taxon>Ostreidae</taxon>
        <taxon>Magallana</taxon>
    </lineage>
</organism>
<dbReference type="HOGENOM" id="CLU_642908_0_0_1"/>
<evidence type="ECO:0000313" key="3">
    <source>
        <dbReference type="EMBL" id="EKC36391.1"/>
    </source>
</evidence>
<accession>K1RPR4</accession>
<dbReference type="AlphaFoldDB" id="K1RPR4"/>
<proteinExistence type="inferred from homology"/>
<dbReference type="PANTHER" id="PTHR10656:SF42">
    <property type="entry name" value="CYCLIC GMP-AMP SYNTHASE-LIKE PROTEIN-RELATED"/>
    <property type="match status" value="1"/>
</dbReference>
<dbReference type="PANTHER" id="PTHR10656">
    <property type="entry name" value="CELL FATE DETERMINING PROTEIN MAB21-RELATED"/>
    <property type="match status" value="1"/>
</dbReference>
<reference evidence="3" key="1">
    <citation type="journal article" date="2012" name="Nature">
        <title>The oyster genome reveals stress adaptation and complexity of shell formation.</title>
        <authorList>
            <person name="Zhang G."/>
            <person name="Fang X."/>
            <person name="Guo X."/>
            <person name="Li L."/>
            <person name="Luo R."/>
            <person name="Xu F."/>
            <person name="Yang P."/>
            <person name="Zhang L."/>
            <person name="Wang X."/>
            <person name="Qi H."/>
            <person name="Xiong Z."/>
            <person name="Que H."/>
            <person name="Xie Y."/>
            <person name="Holland P.W."/>
            <person name="Paps J."/>
            <person name="Zhu Y."/>
            <person name="Wu F."/>
            <person name="Chen Y."/>
            <person name="Wang J."/>
            <person name="Peng C."/>
            <person name="Meng J."/>
            <person name="Yang L."/>
            <person name="Liu J."/>
            <person name="Wen B."/>
            <person name="Zhang N."/>
            <person name="Huang Z."/>
            <person name="Zhu Q."/>
            <person name="Feng Y."/>
            <person name="Mount A."/>
            <person name="Hedgecock D."/>
            <person name="Xu Z."/>
            <person name="Liu Y."/>
            <person name="Domazet-Loso T."/>
            <person name="Du Y."/>
            <person name="Sun X."/>
            <person name="Zhang S."/>
            <person name="Liu B."/>
            <person name="Cheng P."/>
            <person name="Jiang X."/>
            <person name="Li J."/>
            <person name="Fan D."/>
            <person name="Wang W."/>
            <person name="Fu W."/>
            <person name="Wang T."/>
            <person name="Wang B."/>
            <person name="Zhang J."/>
            <person name="Peng Z."/>
            <person name="Li Y."/>
            <person name="Li N."/>
            <person name="Wang J."/>
            <person name="Chen M."/>
            <person name="He Y."/>
            <person name="Tan F."/>
            <person name="Song X."/>
            <person name="Zheng Q."/>
            <person name="Huang R."/>
            <person name="Yang H."/>
            <person name="Du X."/>
            <person name="Chen L."/>
            <person name="Yang M."/>
            <person name="Gaffney P.M."/>
            <person name="Wang S."/>
            <person name="Luo L."/>
            <person name="She Z."/>
            <person name="Ming Y."/>
            <person name="Huang W."/>
            <person name="Zhang S."/>
            <person name="Huang B."/>
            <person name="Zhang Y."/>
            <person name="Qu T."/>
            <person name="Ni P."/>
            <person name="Miao G."/>
            <person name="Wang J."/>
            <person name="Wang Q."/>
            <person name="Steinberg C.E."/>
            <person name="Wang H."/>
            <person name="Li N."/>
            <person name="Qian L."/>
            <person name="Zhang G."/>
            <person name="Li Y."/>
            <person name="Yang H."/>
            <person name="Liu X."/>
            <person name="Wang J."/>
            <person name="Yin Y."/>
            <person name="Wang J."/>
        </authorList>
    </citation>
    <scope>NUCLEOTIDE SEQUENCE [LARGE SCALE GENOMIC DNA]</scope>
    <source>
        <strain evidence="3">05x7-T-G4-1.051#20</strain>
    </source>
</reference>
<dbReference type="EMBL" id="JH818967">
    <property type="protein sequence ID" value="EKC36391.1"/>
    <property type="molecule type" value="Genomic_DNA"/>
</dbReference>
<sequence length="427" mass="49874">MKEIFNKGLRDEDKLLCSYHLKTAVFWAIQQNMLLHWCPQNLLVGFWACFKLLLKWVYEGVCPNFFIPQNNMFLSSIHGKAQRSLFMRLYRFYEKGIASLYHSSSIGSYLLFDLCVSRPSVNTDVRFLIREAVYDGELFRDISTYDSIHTSDLQDCMRYLQKVEQLVGSNLTEYQTLSLQRHKATTFQCIAFILHNKYANRCVNKQVYTVLKKCVYMLKFAASFGCISDMLYIAMYYYKTLRYREALSVIEKTKVKLAQPFLIVRENVDLERYTEAVGGRSLCTKMKHAVAMDIRLKTEICYINELMLEQQSSRHSRMNIPPVIVSQMLEILCCKYIDPMRTKRALDELQFLVLNDPGKFIGVSYGDISWEILGICQQILLKPRAALYSYQQSLRQRLQNNIQSATRQRINYLTNITYAFQNLAAGL</sequence>
<evidence type="ECO:0000259" key="2">
    <source>
        <dbReference type="Pfam" id="PF20266"/>
    </source>
</evidence>